<dbReference type="AlphaFoldDB" id="A0A9Q1G0L3"/>
<dbReference type="PANTHER" id="PTHR46810">
    <property type="entry name" value="INACTIVE POLYGLYCYLASE TTLL10"/>
    <property type="match status" value="1"/>
</dbReference>
<evidence type="ECO:0008006" key="5">
    <source>
        <dbReference type="Google" id="ProtNLM"/>
    </source>
</evidence>
<feature type="region of interest" description="Disordered" evidence="1">
    <location>
        <begin position="603"/>
        <end position="651"/>
    </location>
</feature>
<evidence type="ECO:0000256" key="2">
    <source>
        <dbReference type="SAM" id="SignalP"/>
    </source>
</evidence>
<sequence length="762" mass="85337">MSFCTATTCTQWCLLSGASGWLAAPENDRATSGKDAECIFSCGDLAKDTVMSSEGWVEPSNLTESGVHVTEEPGLGAIQSNSEKDLGETENTGGSDFAPSSTMDVRSDLKAQQQEAKGRTVLDENVSPQKWRSAPGQKGAQATLSTRGGQVYRSQDERLLRECRRSPSRPQRGEGPLPACGRDRSTKAEDCRGSGPFFFIGGGNGATVVASYCESQGWQRITDKTRDDYKLKWCEIKSKITYYNFREGEQLLFQIPNNKVLTTKIGLLCSLREYERVSSKVNQGRGLRRLKMEEFFPDTFRMDVRDEKDAFFAQQKEMEACGDRSQAWISKPTGLNQGRGIFLLRTEEEIRAFQAQLQSTDENQNYRRPPFRLPQARIVQRYIQNPLLLKGKKFDVRSYFLIACTTPYMVFFRHGYVRLTCDLYDPNSNNLSAHLTNQYMQKKNPLYSQLKEGNGLVHGALQCLCQRAVQGGEETPTGLGPRYFLPYSILPFAEQKRMQAIMTQCFLAVKAKLERKLGLFDLIGCDFMIDEDFKVWFLEMNCNPSLQTNCQVLKEVVPSTVTETLDLTLEIFNKCRGGLKLLPLDSQRDFVLLYGGHCAPERQSRTAVPRRTAHLKSTAPPRTQKAANEAANRNTQPAPAPPTHPPTAARNRRPLAVKIPKARGTWLPQPKPVHLGMGAWEHPSDAPWHHRPAVRIRGRIDIASLSTPALGSESRRVSVHHQFEKATSLQKEQCVSTSLKYTQLPTCHLNPSSVGVPPGNTQ</sequence>
<evidence type="ECO:0000256" key="1">
    <source>
        <dbReference type="SAM" id="MobiDB-lite"/>
    </source>
</evidence>
<dbReference type="Gene3D" id="3.30.470.20">
    <property type="entry name" value="ATP-grasp fold, B domain"/>
    <property type="match status" value="1"/>
</dbReference>
<keyword evidence="2" id="KW-0732">Signal</keyword>
<feature type="compositionally biased region" description="Basic and acidic residues" evidence="1">
    <location>
        <begin position="154"/>
        <end position="165"/>
    </location>
</feature>
<dbReference type="Pfam" id="PF03133">
    <property type="entry name" value="TTL"/>
    <property type="match status" value="1"/>
</dbReference>
<dbReference type="OrthoDB" id="202825at2759"/>
<dbReference type="EMBL" id="JAINUF010000003">
    <property type="protein sequence ID" value="KAJ8371022.1"/>
    <property type="molecule type" value="Genomic_DNA"/>
</dbReference>
<keyword evidence="4" id="KW-1185">Reference proteome</keyword>
<gene>
    <name evidence="3" type="ORF">SKAU_G00110500</name>
</gene>
<feature type="region of interest" description="Disordered" evidence="1">
    <location>
        <begin position="65"/>
        <end position="186"/>
    </location>
</feature>
<proteinExistence type="predicted"/>
<reference evidence="3" key="1">
    <citation type="journal article" date="2023" name="Science">
        <title>Genome structures resolve the early diversification of teleost fishes.</title>
        <authorList>
            <person name="Parey E."/>
            <person name="Louis A."/>
            <person name="Montfort J."/>
            <person name="Bouchez O."/>
            <person name="Roques C."/>
            <person name="Iampietro C."/>
            <person name="Lluch J."/>
            <person name="Castinel A."/>
            <person name="Donnadieu C."/>
            <person name="Desvignes T."/>
            <person name="Floi Bucao C."/>
            <person name="Jouanno E."/>
            <person name="Wen M."/>
            <person name="Mejri S."/>
            <person name="Dirks R."/>
            <person name="Jansen H."/>
            <person name="Henkel C."/>
            <person name="Chen W.J."/>
            <person name="Zahm M."/>
            <person name="Cabau C."/>
            <person name="Klopp C."/>
            <person name="Thompson A.W."/>
            <person name="Robinson-Rechavi M."/>
            <person name="Braasch I."/>
            <person name="Lecointre G."/>
            <person name="Bobe J."/>
            <person name="Postlethwait J.H."/>
            <person name="Berthelot C."/>
            <person name="Roest Crollius H."/>
            <person name="Guiguen Y."/>
        </authorList>
    </citation>
    <scope>NUCLEOTIDE SEQUENCE</scope>
    <source>
        <strain evidence="3">WJC10195</strain>
    </source>
</reference>
<dbReference type="PROSITE" id="PS51221">
    <property type="entry name" value="TTL"/>
    <property type="match status" value="1"/>
</dbReference>
<feature type="signal peptide" evidence="2">
    <location>
        <begin position="1"/>
        <end position="23"/>
    </location>
</feature>
<dbReference type="Proteomes" id="UP001152622">
    <property type="component" value="Chromosome 3"/>
</dbReference>
<comment type="caution">
    <text evidence="3">The sequence shown here is derived from an EMBL/GenBank/DDBJ whole genome shotgun (WGS) entry which is preliminary data.</text>
</comment>
<organism evidence="3 4">
    <name type="scientific">Synaphobranchus kaupii</name>
    <name type="common">Kaup's arrowtooth eel</name>
    <dbReference type="NCBI Taxonomy" id="118154"/>
    <lineage>
        <taxon>Eukaryota</taxon>
        <taxon>Metazoa</taxon>
        <taxon>Chordata</taxon>
        <taxon>Craniata</taxon>
        <taxon>Vertebrata</taxon>
        <taxon>Euteleostomi</taxon>
        <taxon>Actinopterygii</taxon>
        <taxon>Neopterygii</taxon>
        <taxon>Teleostei</taxon>
        <taxon>Anguilliformes</taxon>
        <taxon>Synaphobranchidae</taxon>
        <taxon>Synaphobranchus</taxon>
    </lineage>
</organism>
<dbReference type="PANTHER" id="PTHR46810:SF1">
    <property type="entry name" value="INACTIVE POLYGLYCYLASE TTLL10"/>
    <property type="match status" value="1"/>
</dbReference>
<evidence type="ECO:0000313" key="4">
    <source>
        <dbReference type="Proteomes" id="UP001152622"/>
    </source>
</evidence>
<protein>
    <recommendedName>
        <fullName evidence="5">Inactive polyglycylase TTLL10</fullName>
    </recommendedName>
</protein>
<accession>A0A9Q1G0L3</accession>
<feature type="chain" id="PRO_5040245184" description="Inactive polyglycylase TTLL10" evidence="2">
    <location>
        <begin position="24"/>
        <end position="762"/>
    </location>
</feature>
<dbReference type="SUPFAM" id="SSF56059">
    <property type="entry name" value="Glutathione synthetase ATP-binding domain-like"/>
    <property type="match status" value="1"/>
</dbReference>
<evidence type="ECO:0000313" key="3">
    <source>
        <dbReference type="EMBL" id="KAJ8371022.1"/>
    </source>
</evidence>
<name>A0A9Q1G0L3_SYNKA</name>
<dbReference type="InterPro" id="IPR004344">
    <property type="entry name" value="TTL/TTLL_fam"/>
</dbReference>
<feature type="compositionally biased region" description="Polar residues" evidence="1">
    <location>
        <begin position="89"/>
        <end position="115"/>
    </location>
</feature>
<dbReference type="GO" id="GO:0070737">
    <property type="term" value="F:protein-glycine ligase activity, elongating"/>
    <property type="evidence" value="ECO:0007669"/>
    <property type="project" value="TreeGrafter"/>
</dbReference>
<dbReference type="InterPro" id="IPR027752">
    <property type="entry name" value="TTLL10"/>
</dbReference>